<dbReference type="RefSeq" id="WP_078808186.1">
    <property type="nucleotide sequence ID" value="NZ_FUXI01000032.1"/>
</dbReference>
<reference evidence="4" key="1">
    <citation type="submission" date="2017-02" db="EMBL/GenBank/DDBJ databases">
        <authorList>
            <person name="Varghese N."/>
            <person name="Submissions S."/>
        </authorList>
    </citation>
    <scope>NUCLEOTIDE SEQUENCE [LARGE SCALE GENOMIC DNA]</scope>
    <source>
        <strain evidence="4">ATCC BAA-1030</strain>
    </source>
</reference>
<dbReference type="Proteomes" id="UP000190328">
    <property type="component" value="Unassembled WGS sequence"/>
</dbReference>
<dbReference type="PANTHER" id="PTHR46797">
    <property type="entry name" value="HTH-TYPE TRANSCRIPTIONAL REGULATOR"/>
    <property type="match status" value="1"/>
</dbReference>
<dbReference type="InterPro" id="IPR010982">
    <property type="entry name" value="Lambda_DNA-bd_dom_sf"/>
</dbReference>
<keyword evidence="1" id="KW-0238">DNA-binding</keyword>
<proteinExistence type="predicted"/>
<dbReference type="GO" id="GO:0003700">
    <property type="term" value="F:DNA-binding transcription factor activity"/>
    <property type="evidence" value="ECO:0007669"/>
    <property type="project" value="TreeGrafter"/>
</dbReference>
<dbReference type="InterPro" id="IPR050807">
    <property type="entry name" value="TransReg_Diox_bact_type"/>
</dbReference>
<evidence type="ECO:0000259" key="2">
    <source>
        <dbReference type="PROSITE" id="PS50943"/>
    </source>
</evidence>
<gene>
    <name evidence="3" type="ORF">SAMN02745116_02286</name>
</gene>
<dbReference type="SUPFAM" id="SSF47413">
    <property type="entry name" value="lambda repressor-like DNA-binding domains"/>
    <property type="match status" value="1"/>
</dbReference>
<keyword evidence="4" id="KW-1185">Reference proteome</keyword>
<name>A0A1T4QQQ5_9ENTE</name>
<dbReference type="OrthoDB" id="6386941at2"/>
<sequence>MPYTTKDYIQERREEDKEFDAIMKRQELAFPIAMEIIRLRDKAGLTQSQLAELIGTKQSAIARLENGDTIPTVQTLNKIAHALHRRLDIHFVEDDEVLYN</sequence>
<dbReference type="GO" id="GO:0003677">
    <property type="term" value="F:DNA binding"/>
    <property type="evidence" value="ECO:0007669"/>
    <property type="project" value="UniProtKB-KW"/>
</dbReference>
<dbReference type="PROSITE" id="PS50943">
    <property type="entry name" value="HTH_CROC1"/>
    <property type="match status" value="1"/>
</dbReference>
<dbReference type="STRING" id="263852.SAMN02745116_02286"/>
<dbReference type="InterPro" id="IPR001387">
    <property type="entry name" value="Cro/C1-type_HTH"/>
</dbReference>
<dbReference type="EMBL" id="FUXI01000032">
    <property type="protein sequence ID" value="SKA06109.1"/>
    <property type="molecule type" value="Genomic_DNA"/>
</dbReference>
<dbReference type="Gene3D" id="1.10.260.40">
    <property type="entry name" value="lambda repressor-like DNA-binding domains"/>
    <property type="match status" value="1"/>
</dbReference>
<organism evidence="3 4">
    <name type="scientific">Pilibacter termitis</name>
    <dbReference type="NCBI Taxonomy" id="263852"/>
    <lineage>
        <taxon>Bacteria</taxon>
        <taxon>Bacillati</taxon>
        <taxon>Bacillota</taxon>
        <taxon>Bacilli</taxon>
        <taxon>Lactobacillales</taxon>
        <taxon>Enterococcaceae</taxon>
        <taxon>Pilibacter</taxon>
    </lineage>
</organism>
<dbReference type="AlphaFoldDB" id="A0A1T4QQQ5"/>
<feature type="domain" description="HTH cro/C1-type" evidence="2">
    <location>
        <begin position="36"/>
        <end position="90"/>
    </location>
</feature>
<dbReference type="SMART" id="SM00530">
    <property type="entry name" value="HTH_XRE"/>
    <property type="match status" value="1"/>
</dbReference>
<dbReference type="GO" id="GO:0005829">
    <property type="term" value="C:cytosol"/>
    <property type="evidence" value="ECO:0007669"/>
    <property type="project" value="TreeGrafter"/>
</dbReference>
<evidence type="ECO:0000256" key="1">
    <source>
        <dbReference type="ARBA" id="ARBA00023125"/>
    </source>
</evidence>
<dbReference type="PANTHER" id="PTHR46797:SF1">
    <property type="entry name" value="METHYLPHOSPHONATE SYNTHASE"/>
    <property type="match status" value="1"/>
</dbReference>
<accession>A0A1T4QQQ5</accession>
<dbReference type="Pfam" id="PF01381">
    <property type="entry name" value="HTH_3"/>
    <property type="match status" value="1"/>
</dbReference>
<dbReference type="CDD" id="cd00093">
    <property type="entry name" value="HTH_XRE"/>
    <property type="match status" value="1"/>
</dbReference>
<evidence type="ECO:0000313" key="3">
    <source>
        <dbReference type="EMBL" id="SKA06109.1"/>
    </source>
</evidence>
<evidence type="ECO:0000313" key="4">
    <source>
        <dbReference type="Proteomes" id="UP000190328"/>
    </source>
</evidence>
<protein>
    <submittedName>
        <fullName evidence="3">Helix-turn-helix</fullName>
    </submittedName>
</protein>